<dbReference type="eggNOG" id="COG3618">
    <property type="taxonomic scope" value="Bacteria"/>
</dbReference>
<dbReference type="InterPro" id="IPR006680">
    <property type="entry name" value="Amidohydro-rel"/>
</dbReference>
<dbReference type="PANTHER" id="PTHR43569:SF1">
    <property type="entry name" value="BLL3371 PROTEIN"/>
    <property type="match status" value="1"/>
</dbReference>
<evidence type="ECO:0000313" key="3">
    <source>
        <dbReference type="Proteomes" id="UP000030300"/>
    </source>
</evidence>
<keyword evidence="3" id="KW-1185">Reference proteome</keyword>
<dbReference type="InterPro" id="IPR032466">
    <property type="entry name" value="Metal_Hydrolase"/>
</dbReference>
<dbReference type="Proteomes" id="UP000030300">
    <property type="component" value="Chromosome"/>
</dbReference>
<protein>
    <submittedName>
        <fullName evidence="2">Uncharacterized protein</fullName>
    </submittedName>
</protein>
<dbReference type="STRING" id="2045.KR76_27045"/>
<evidence type="ECO:0000313" key="2">
    <source>
        <dbReference type="EMBL" id="AIY19516.1"/>
    </source>
</evidence>
<dbReference type="HOGENOM" id="CLU_044590_1_0_11"/>
<accession>A0A0A1DQ48</accession>
<dbReference type="InterPro" id="IPR052350">
    <property type="entry name" value="Metallo-dep_Lactonases"/>
</dbReference>
<organism evidence="2 3">
    <name type="scientific">Nocardioides simplex</name>
    <name type="common">Arthrobacter simplex</name>
    <dbReference type="NCBI Taxonomy" id="2045"/>
    <lineage>
        <taxon>Bacteria</taxon>
        <taxon>Bacillati</taxon>
        <taxon>Actinomycetota</taxon>
        <taxon>Actinomycetes</taxon>
        <taxon>Propionibacteriales</taxon>
        <taxon>Nocardioidaceae</taxon>
        <taxon>Pimelobacter</taxon>
    </lineage>
</organism>
<dbReference type="GO" id="GO:0016787">
    <property type="term" value="F:hydrolase activity"/>
    <property type="evidence" value="ECO:0007669"/>
    <property type="project" value="InterPro"/>
</dbReference>
<reference evidence="2 3" key="1">
    <citation type="journal article" date="2015" name="Genome Announc.">
        <title>Complete Genome Sequence of Steroid-Transforming Nocardioides simplex VKM Ac-2033D.</title>
        <authorList>
            <person name="Shtratnikova V.Y."/>
            <person name="Schelkunov M.I."/>
            <person name="Pekov Y.A."/>
            <person name="Fokina V.V."/>
            <person name="Logacheva M.D."/>
            <person name="Sokolov S.L."/>
            <person name="Bragin E.Y."/>
            <person name="Ashapkin V.V."/>
            <person name="Donova M.V."/>
        </authorList>
    </citation>
    <scope>NUCLEOTIDE SEQUENCE [LARGE SCALE GENOMIC DNA]</scope>
    <source>
        <strain evidence="2 3">VKM Ac-2033D</strain>
    </source>
</reference>
<dbReference type="RefSeq" id="WP_038682791.1">
    <property type="nucleotide sequence ID" value="NZ_BJMC01000016.1"/>
</dbReference>
<dbReference type="PANTHER" id="PTHR43569">
    <property type="entry name" value="AMIDOHYDROLASE"/>
    <property type="match status" value="1"/>
</dbReference>
<dbReference type="OrthoDB" id="5450317at2"/>
<proteinExistence type="inferred from homology"/>
<dbReference type="Pfam" id="PF04909">
    <property type="entry name" value="Amidohydro_2"/>
    <property type="match status" value="1"/>
</dbReference>
<dbReference type="EMBL" id="CP009896">
    <property type="protein sequence ID" value="AIY19516.1"/>
    <property type="molecule type" value="Genomic_DNA"/>
</dbReference>
<sequence>MSTSPTIVDAHAHLWDPAANDWYPGLRAFAEHAASPWLLDRHRYADYAAHHPGVTLAGLVHVSAATAPHAYLDEARWLEDELSAANVPAVTIGTVDPQLPAAELVAHLDQQAAHERFRGARVYGALEPDSPATPVLLDWLDERGLVFDLVASPGSLPAWVDVLAQRPGLSVVLEHLGTPHDVTPEGVAAWAASMREVAGSTDWVCKFSGLGMVLPSVTTDTVRPWLDGAVASWGWDRLLFGSNMPIDSLHVAHADLLRAIVPLVQSVASPDESARFFADNTRAAYRLPASA</sequence>
<dbReference type="SUPFAM" id="SSF51556">
    <property type="entry name" value="Metallo-dependent hydrolases"/>
    <property type="match status" value="1"/>
</dbReference>
<dbReference type="Gene3D" id="3.20.20.140">
    <property type="entry name" value="Metal-dependent hydrolases"/>
    <property type="match status" value="1"/>
</dbReference>
<gene>
    <name evidence="2" type="ORF">KR76_27045</name>
</gene>
<dbReference type="GeneID" id="96612394"/>
<dbReference type="AlphaFoldDB" id="A0A0A1DQ48"/>
<dbReference type="KEGG" id="psim:KR76_27045"/>
<comment type="similarity">
    <text evidence="1">Belongs to the metallo-dependent hydrolases superfamily.</text>
</comment>
<evidence type="ECO:0000256" key="1">
    <source>
        <dbReference type="ARBA" id="ARBA00038310"/>
    </source>
</evidence>
<name>A0A0A1DQ48_NOCSI</name>